<dbReference type="PANTHER" id="PTHR45782">
    <property type="entry name" value="MITOCHONDRIAL RIBOSOME-ASSOCIATED GTPASE 1"/>
    <property type="match status" value="1"/>
</dbReference>
<organism evidence="8 9">
    <name type="scientific">Rubroshorea leprosula</name>
    <dbReference type="NCBI Taxonomy" id="152421"/>
    <lineage>
        <taxon>Eukaryota</taxon>
        <taxon>Viridiplantae</taxon>
        <taxon>Streptophyta</taxon>
        <taxon>Embryophyta</taxon>
        <taxon>Tracheophyta</taxon>
        <taxon>Spermatophyta</taxon>
        <taxon>Magnoliopsida</taxon>
        <taxon>eudicotyledons</taxon>
        <taxon>Gunneridae</taxon>
        <taxon>Pentapetalae</taxon>
        <taxon>rosids</taxon>
        <taxon>malvids</taxon>
        <taxon>Malvales</taxon>
        <taxon>Dipterocarpaceae</taxon>
        <taxon>Rubroshorea</taxon>
    </lineage>
</organism>
<gene>
    <name evidence="8" type="ORF">SLEP1_g9297</name>
</gene>
<dbReference type="FunFam" id="3.40.50.300:FF:001008">
    <property type="entry name" value="Mitochondrial GTPase 1"/>
    <property type="match status" value="1"/>
</dbReference>
<comment type="caution">
    <text evidence="8">The sequence shown here is derived from an EMBL/GenBank/DDBJ whole genome shotgun (WGS) entry which is preliminary data.</text>
</comment>
<dbReference type="Proteomes" id="UP001054252">
    <property type="component" value="Unassembled WGS sequence"/>
</dbReference>
<dbReference type="GO" id="GO:0005739">
    <property type="term" value="C:mitochondrion"/>
    <property type="evidence" value="ECO:0007669"/>
    <property type="project" value="UniProtKB-SubCell"/>
</dbReference>
<keyword evidence="6" id="KW-0342">GTP-binding</keyword>
<dbReference type="GO" id="GO:0005525">
    <property type="term" value="F:GTP binding"/>
    <property type="evidence" value="ECO:0007669"/>
    <property type="project" value="UniProtKB-KW"/>
</dbReference>
<dbReference type="Pfam" id="PF01926">
    <property type="entry name" value="MMR_HSR1"/>
    <property type="match status" value="1"/>
</dbReference>
<accession>A0AAV5IED1</accession>
<dbReference type="GO" id="GO:0003924">
    <property type="term" value="F:GTPase activity"/>
    <property type="evidence" value="ECO:0007669"/>
    <property type="project" value="TreeGrafter"/>
</dbReference>
<reference evidence="8 9" key="1">
    <citation type="journal article" date="2021" name="Commun. Biol.">
        <title>The genome of Shorea leprosula (Dipterocarpaceae) highlights the ecological relevance of drought in aseasonal tropical rainforests.</title>
        <authorList>
            <person name="Ng K.K.S."/>
            <person name="Kobayashi M.J."/>
            <person name="Fawcett J.A."/>
            <person name="Hatakeyama M."/>
            <person name="Paape T."/>
            <person name="Ng C.H."/>
            <person name="Ang C.C."/>
            <person name="Tnah L.H."/>
            <person name="Lee C.T."/>
            <person name="Nishiyama T."/>
            <person name="Sese J."/>
            <person name="O'Brien M.J."/>
            <person name="Copetti D."/>
            <person name="Mohd Noor M.I."/>
            <person name="Ong R.C."/>
            <person name="Putra M."/>
            <person name="Sireger I.Z."/>
            <person name="Indrioko S."/>
            <person name="Kosugi Y."/>
            <person name="Izuno A."/>
            <person name="Isagi Y."/>
            <person name="Lee S.L."/>
            <person name="Shimizu K.K."/>
        </authorList>
    </citation>
    <scope>NUCLEOTIDE SEQUENCE [LARGE SCALE GENOMIC DNA]</scope>
    <source>
        <strain evidence="8">214</strain>
    </source>
</reference>
<protein>
    <recommendedName>
        <fullName evidence="7">CP-type G domain-containing protein</fullName>
    </recommendedName>
</protein>
<dbReference type="InterPro" id="IPR027417">
    <property type="entry name" value="P-loop_NTPase"/>
</dbReference>
<feature type="domain" description="CP-type G" evidence="7">
    <location>
        <begin position="59"/>
        <end position="236"/>
    </location>
</feature>
<evidence type="ECO:0000313" key="8">
    <source>
        <dbReference type="EMBL" id="GKU96014.1"/>
    </source>
</evidence>
<dbReference type="GO" id="GO:0032543">
    <property type="term" value="P:mitochondrial translation"/>
    <property type="evidence" value="ECO:0007669"/>
    <property type="project" value="TreeGrafter"/>
</dbReference>
<keyword evidence="9" id="KW-1185">Reference proteome</keyword>
<evidence type="ECO:0000259" key="7">
    <source>
        <dbReference type="PROSITE" id="PS51721"/>
    </source>
</evidence>
<evidence type="ECO:0000256" key="5">
    <source>
        <dbReference type="ARBA" id="ARBA00023128"/>
    </source>
</evidence>
<dbReference type="InterPro" id="IPR006073">
    <property type="entry name" value="GTP-bd"/>
</dbReference>
<proteinExistence type="predicted"/>
<keyword evidence="5" id="KW-0496">Mitochondrion</keyword>
<name>A0AAV5IED1_9ROSI</name>
<dbReference type="InterPro" id="IPR023179">
    <property type="entry name" value="GTP-bd_ortho_bundle_sf"/>
</dbReference>
<dbReference type="InterPro" id="IPR030378">
    <property type="entry name" value="G_CP_dom"/>
</dbReference>
<dbReference type="Gene3D" id="1.10.1580.10">
    <property type="match status" value="1"/>
</dbReference>
<dbReference type="Gene3D" id="3.40.50.300">
    <property type="entry name" value="P-loop containing nucleotide triphosphate hydrolases"/>
    <property type="match status" value="1"/>
</dbReference>
<evidence type="ECO:0000256" key="1">
    <source>
        <dbReference type="ARBA" id="ARBA00004173"/>
    </source>
</evidence>
<sequence length="402" mass="44858">MGFVLLSGPNYSSWAGSCPPEEIDKWMATATGASKLARQIGAAVKQAASKGIGWYGPHMAAASRAISERIPMVDLLLEVRDARIPLTSEYDLLRNYPSSARRVIVLNKMDLANRSQLKEWMKYFEQQNCISYGVNSHNKDNVKEFLNFLQARVRDLKKNNHSNDTITVLLLGIPNVGKSALANSMHQIGRISAAEKGKLRHATVSPHPGETKNISSLKIASHPSIYVLDTPGILPPEIHDVEACSKLALTGAIRDSLIGEMELAQYFLAILNLSDQYKKWAKLATVSSEVSFIEHKEEHSSSSVLEMKQKRQFPTDHTQDSIVRDVRWTLFETISCFDGHLEREEDLERLIEAQFTSLRTPLHAPLELGQDAESKIAAKLLNLYRTGRLGHYTLDSVPTNTL</sequence>
<comment type="subcellular location">
    <subcellularLocation>
        <location evidence="1">Mitochondrion</location>
    </subcellularLocation>
</comment>
<evidence type="ECO:0000313" key="9">
    <source>
        <dbReference type="Proteomes" id="UP001054252"/>
    </source>
</evidence>
<dbReference type="AlphaFoldDB" id="A0AAV5IED1"/>
<dbReference type="PANTHER" id="PTHR45782:SF1">
    <property type="entry name" value="DAR GTPASE 2, MITOCHONDRIAL"/>
    <property type="match status" value="1"/>
</dbReference>
<evidence type="ECO:0000256" key="3">
    <source>
        <dbReference type="ARBA" id="ARBA00022801"/>
    </source>
</evidence>
<keyword evidence="2" id="KW-0547">Nucleotide-binding</keyword>
<dbReference type="EMBL" id="BPVZ01000009">
    <property type="protein sequence ID" value="GKU96014.1"/>
    <property type="molecule type" value="Genomic_DNA"/>
</dbReference>
<dbReference type="SUPFAM" id="SSF52540">
    <property type="entry name" value="P-loop containing nucleoside triphosphate hydrolases"/>
    <property type="match status" value="1"/>
</dbReference>
<evidence type="ECO:0000256" key="4">
    <source>
        <dbReference type="ARBA" id="ARBA00022946"/>
    </source>
</evidence>
<keyword evidence="3" id="KW-0378">Hydrolase</keyword>
<evidence type="ECO:0000256" key="2">
    <source>
        <dbReference type="ARBA" id="ARBA00022741"/>
    </source>
</evidence>
<dbReference type="CDD" id="cd01856">
    <property type="entry name" value="YlqF"/>
    <property type="match status" value="1"/>
</dbReference>
<keyword evidence="4" id="KW-0809">Transit peptide</keyword>
<dbReference type="PROSITE" id="PS51721">
    <property type="entry name" value="G_CP"/>
    <property type="match status" value="1"/>
</dbReference>
<evidence type="ECO:0000256" key="6">
    <source>
        <dbReference type="ARBA" id="ARBA00023134"/>
    </source>
</evidence>